<dbReference type="Proteomes" id="UP000046393">
    <property type="component" value="Unplaced"/>
</dbReference>
<keyword evidence="1" id="KW-0217">Developmental protein</keyword>
<dbReference type="AlphaFoldDB" id="A0A0N5AYG9"/>
<name>A0A0N5AYG9_9BILA</name>
<dbReference type="PANTHER" id="PTHR46706">
    <property type="entry name" value="PROTEIN QUA-1-RELATED"/>
    <property type="match status" value="1"/>
</dbReference>
<feature type="signal peptide" evidence="2">
    <location>
        <begin position="1"/>
        <end position="16"/>
    </location>
</feature>
<evidence type="ECO:0000256" key="2">
    <source>
        <dbReference type="SAM" id="SignalP"/>
    </source>
</evidence>
<evidence type="ECO:0000313" key="4">
    <source>
        <dbReference type="WBParaSite" id="SMUV_0001001001-mRNA-1"/>
    </source>
</evidence>
<proteinExistence type="predicted"/>
<protein>
    <submittedName>
        <fullName evidence="4">CLIP domain-containing serine protease</fullName>
    </submittedName>
</protein>
<dbReference type="WBParaSite" id="SMUV_0001001001-mRNA-1">
    <property type="protein sequence ID" value="SMUV_0001001001-mRNA-1"/>
    <property type="gene ID" value="SMUV_0001001001"/>
</dbReference>
<sequence>MIAVCIFICCVVVVFGDYCGENKVPFGLEVHRNGQPSLLCARPNCNERKFLDCEDHAIRSSCPENNTIVGGFDKGYGNHQPLYLLCCVFDDLIYSVPLYNSIVVHPGEYFEGEEQVEEQSEAIKSFDVITSMKLIDDPNTT</sequence>
<evidence type="ECO:0000313" key="3">
    <source>
        <dbReference type="Proteomes" id="UP000046393"/>
    </source>
</evidence>
<evidence type="ECO:0000256" key="1">
    <source>
        <dbReference type="ARBA" id="ARBA00022473"/>
    </source>
</evidence>
<keyword evidence="2" id="KW-0732">Signal</keyword>
<feature type="chain" id="PRO_5005893516" evidence="2">
    <location>
        <begin position="17"/>
        <end position="141"/>
    </location>
</feature>
<keyword evidence="3" id="KW-1185">Reference proteome</keyword>
<accession>A0A0N5AYG9</accession>
<dbReference type="InterPro" id="IPR052140">
    <property type="entry name" value="Dev_Signal_Hedgehog-like"/>
</dbReference>
<reference evidence="4" key="1">
    <citation type="submission" date="2017-02" db="UniProtKB">
        <authorList>
            <consortium name="WormBaseParasite"/>
        </authorList>
    </citation>
    <scope>IDENTIFICATION</scope>
</reference>
<dbReference type="PANTHER" id="PTHR46706:SF12">
    <property type="entry name" value="PROTEIN QUA-1-RELATED"/>
    <property type="match status" value="1"/>
</dbReference>
<dbReference type="STRING" id="451379.A0A0N5AYG9"/>
<organism evidence="3 4">
    <name type="scientific">Syphacia muris</name>
    <dbReference type="NCBI Taxonomy" id="451379"/>
    <lineage>
        <taxon>Eukaryota</taxon>
        <taxon>Metazoa</taxon>
        <taxon>Ecdysozoa</taxon>
        <taxon>Nematoda</taxon>
        <taxon>Chromadorea</taxon>
        <taxon>Rhabditida</taxon>
        <taxon>Spirurina</taxon>
        <taxon>Oxyuridomorpha</taxon>
        <taxon>Oxyuroidea</taxon>
        <taxon>Oxyuridae</taxon>
        <taxon>Syphacia</taxon>
    </lineage>
</organism>